<dbReference type="RefSeq" id="XP_022583283.1">
    <property type="nucleotide sequence ID" value="XM_022722187.1"/>
</dbReference>
<dbReference type="InterPro" id="IPR012462">
    <property type="entry name" value="UFSP1/2_DUB_cat"/>
</dbReference>
<sequence length="450" mass="50318">MKIARTATDQDGIDTISCPLCPYYTVSNLMADHIYLRHRNHQCQLSAVSQEVSRQGWRDPLFHVEASHPNEPWTPEDVNIGSKTRQSFNLNVNIRGGSQNNTIGSAHDDLVGNNNWSSKKEILGRALQNSNSVEVASSVIPGTTGPVKKLGRSELGPWAHEKRMPNWLKKLLERGSHPASSQNSQYETLQDHKKAANEISDVIPILASLCQQDNSVQRSFLCSSHVHQILKIPREGGFCGYRNIQMLISFLLGSTINGNQSFSSGLPTIFEIQDIIEKAWDMGFNTTGRIETGGIRGTRKYIGTPEAQAFFQSLGIPCEASHFSGTKELRACDALYQDIAAYFRSACQLQSAEKVFTTELPPIYLQHQGHSMTIVGFEIRDNGSANLLVFDPKFKSLPEINQLITGKTKSPDPQSILKAYRRGTSYFQKYKHLEVLKLSMYRDLQSTDKK</sequence>
<keyword evidence="1" id="KW-0378">Hydrolase</keyword>
<evidence type="ECO:0000256" key="1">
    <source>
        <dbReference type="ARBA" id="ARBA00022801"/>
    </source>
</evidence>
<dbReference type="GO" id="GO:0019783">
    <property type="term" value="F:ubiquitin-like protein peptidase activity"/>
    <property type="evidence" value="ECO:0007669"/>
    <property type="project" value="UniProtKB-ARBA"/>
</dbReference>
<dbReference type="GeneID" id="34608652"/>
<dbReference type="PANTHER" id="PTHR48153:SF4">
    <property type="entry name" value="UBIQUITIN CARBOXYL-TERMINAL HYDROLASE MUG105"/>
    <property type="match status" value="1"/>
</dbReference>
<accession>A0A1L9SNU6</accession>
<dbReference type="AlphaFoldDB" id="A0A1L9SNU6"/>
<protein>
    <recommendedName>
        <fullName evidence="2">UFSP1/2/DUB catalytic domain-containing protein</fullName>
    </recommendedName>
</protein>
<evidence type="ECO:0000313" key="4">
    <source>
        <dbReference type="Proteomes" id="UP000184188"/>
    </source>
</evidence>
<feature type="domain" description="UFSP1/2/DUB catalytic" evidence="2">
    <location>
        <begin position="217"/>
        <end position="435"/>
    </location>
</feature>
<organism evidence="3 4">
    <name type="scientific">Penicilliopsis zonata CBS 506.65</name>
    <dbReference type="NCBI Taxonomy" id="1073090"/>
    <lineage>
        <taxon>Eukaryota</taxon>
        <taxon>Fungi</taxon>
        <taxon>Dikarya</taxon>
        <taxon>Ascomycota</taxon>
        <taxon>Pezizomycotina</taxon>
        <taxon>Eurotiomycetes</taxon>
        <taxon>Eurotiomycetidae</taxon>
        <taxon>Eurotiales</taxon>
        <taxon>Aspergillaceae</taxon>
        <taxon>Penicilliopsis</taxon>
    </lineage>
</organism>
<name>A0A1L9SNU6_9EURO</name>
<dbReference type="Proteomes" id="UP000184188">
    <property type="component" value="Unassembled WGS sequence"/>
</dbReference>
<dbReference type="STRING" id="1073090.A0A1L9SNU6"/>
<proteinExistence type="predicted"/>
<gene>
    <name evidence="3" type="ORF">ASPZODRAFT_129076</name>
</gene>
<keyword evidence="4" id="KW-1185">Reference proteome</keyword>
<dbReference type="OrthoDB" id="288987at2759"/>
<dbReference type="PANTHER" id="PTHR48153">
    <property type="entry name" value="UFM1-SPECIFIC PROTEASE 2"/>
    <property type="match status" value="1"/>
</dbReference>
<evidence type="ECO:0000259" key="2">
    <source>
        <dbReference type="Pfam" id="PF07910"/>
    </source>
</evidence>
<dbReference type="VEuPathDB" id="FungiDB:ASPZODRAFT_129076"/>
<reference evidence="4" key="1">
    <citation type="journal article" date="2017" name="Genome Biol.">
        <title>Comparative genomics reveals high biological diversity and specific adaptations in the industrially and medically important fungal genus Aspergillus.</title>
        <authorList>
            <person name="de Vries R.P."/>
            <person name="Riley R."/>
            <person name="Wiebenga A."/>
            <person name="Aguilar-Osorio G."/>
            <person name="Amillis S."/>
            <person name="Uchima C.A."/>
            <person name="Anderluh G."/>
            <person name="Asadollahi M."/>
            <person name="Askin M."/>
            <person name="Barry K."/>
            <person name="Battaglia E."/>
            <person name="Bayram O."/>
            <person name="Benocci T."/>
            <person name="Braus-Stromeyer S.A."/>
            <person name="Caldana C."/>
            <person name="Canovas D."/>
            <person name="Cerqueira G.C."/>
            <person name="Chen F."/>
            <person name="Chen W."/>
            <person name="Choi C."/>
            <person name="Clum A."/>
            <person name="Dos Santos R.A."/>
            <person name="Damasio A.R."/>
            <person name="Diallinas G."/>
            <person name="Emri T."/>
            <person name="Fekete E."/>
            <person name="Flipphi M."/>
            <person name="Freyberg S."/>
            <person name="Gallo A."/>
            <person name="Gournas C."/>
            <person name="Habgood R."/>
            <person name="Hainaut M."/>
            <person name="Harispe M.L."/>
            <person name="Henrissat B."/>
            <person name="Hilden K.S."/>
            <person name="Hope R."/>
            <person name="Hossain A."/>
            <person name="Karabika E."/>
            <person name="Karaffa L."/>
            <person name="Karanyi Z."/>
            <person name="Krasevec N."/>
            <person name="Kuo A."/>
            <person name="Kusch H."/>
            <person name="LaButti K."/>
            <person name="Lagendijk E.L."/>
            <person name="Lapidus A."/>
            <person name="Levasseur A."/>
            <person name="Lindquist E."/>
            <person name="Lipzen A."/>
            <person name="Logrieco A.F."/>
            <person name="MacCabe A."/>
            <person name="Maekelae M.R."/>
            <person name="Malavazi I."/>
            <person name="Melin P."/>
            <person name="Meyer V."/>
            <person name="Mielnichuk N."/>
            <person name="Miskei M."/>
            <person name="Molnar A.P."/>
            <person name="Mule G."/>
            <person name="Ngan C.Y."/>
            <person name="Orejas M."/>
            <person name="Orosz E."/>
            <person name="Ouedraogo J.P."/>
            <person name="Overkamp K.M."/>
            <person name="Park H.-S."/>
            <person name="Perrone G."/>
            <person name="Piumi F."/>
            <person name="Punt P.J."/>
            <person name="Ram A.F."/>
            <person name="Ramon A."/>
            <person name="Rauscher S."/>
            <person name="Record E."/>
            <person name="Riano-Pachon D.M."/>
            <person name="Robert V."/>
            <person name="Roehrig J."/>
            <person name="Ruller R."/>
            <person name="Salamov A."/>
            <person name="Salih N.S."/>
            <person name="Samson R.A."/>
            <person name="Sandor E."/>
            <person name="Sanguinetti M."/>
            <person name="Schuetze T."/>
            <person name="Sepcic K."/>
            <person name="Shelest E."/>
            <person name="Sherlock G."/>
            <person name="Sophianopoulou V."/>
            <person name="Squina F.M."/>
            <person name="Sun H."/>
            <person name="Susca A."/>
            <person name="Todd R.B."/>
            <person name="Tsang A."/>
            <person name="Unkles S.E."/>
            <person name="van de Wiele N."/>
            <person name="van Rossen-Uffink D."/>
            <person name="Oliveira J.V."/>
            <person name="Vesth T.C."/>
            <person name="Visser J."/>
            <person name="Yu J.-H."/>
            <person name="Zhou M."/>
            <person name="Andersen M.R."/>
            <person name="Archer D.B."/>
            <person name="Baker S.E."/>
            <person name="Benoit I."/>
            <person name="Brakhage A.A."/>
            <person name="Braus G.H."/>
            <person name="Fischer R."/>
            <person name="Frisvad J.C."/>
            <person name="Goldman G.H."/>
            <person name="Houbraken J."/>
            <person name="Oakley B."/>
            <person name="Pocsi I."/>
            <person name="Scazzocchio C."/>
            <person name="Seiboth B."/>
            <person name="vanKuyk P.A."/>
            <person name="Wortman J."/>
            <person name="Dyer P.S."/>
            <person name="Grigoriev I.V."/>
        </authorList>
    </citation>
    <scope>NUCLEOTIDE SEQUENCE [LARGE SCALE GENOMIC DNA]</scope>
    <source>
        <strain evidence="4">CBS 506.65</strain>
    </source>
</reference>
<evidence type="ECO:0000313" key="3">
    <source>
        <dbReference type="EMBL" id="OJJ48773.1"/>
    </source>
</evidence>
<dbReference type="Pfam" id="PF07910">
    <property type="entry name" value="Peptidase_C78"/>
    <property type="match status" value="1"/>
</dbReference>
<dbReference type="EMBL" id="KV878338">
    <property type="protein sequence ID" value="OJJ48773.1"/>
    <property type="molecule type" value="Genomic_DNA"/>
</dbReference>
<dbReference type="Gene3D" id="3.90.70.130">
    <property type="match status" value="1"/>
</dbReference>